<evidence type="ECO:0000256" key="3">
    <source>
        <dbReference type="ARBA" id="ARBA00012744"/>
    </source>
</evidence>
<reference evidence="9" key="1">
    <citation type="submission" date="2016-10" db="EMBL/GenBank/DDBJ databases">
        <authorList>
            <person name="Varghese N."/>
            <person name="Submissions S."/>
        </authorList>
    </citation>
    <scope>NUCLEOTIDE SEQUENCE [LARGE SCALE GENOMIC DNA]</scope>
    <source>
        <strain evidence="9">DSM 24450</strain>
    </source>
</reference>
<dbReference type="PROSITE" id="PS51257">
    <property type="entry name" value="PROKAR_LIPOPROTEIN"/>
    <property type="match status" value="1"/>
</dbReference>
<evidence type="ECO:0000313" key="9">
    <source>
        <dbReference type="Proteomes" id="UP000199312"/>
    </source>
</evidence>
<dbReference type="InterPro" id="IPR026891">
    <property type="entry name" value="Fn3-like"/>
</dbReference>
<proteinExistence type="inferred from homology"/>
<dbReference type="InterPro" id="IPR001764">
    <property type="entry name" value="Glyco_hydro_3_N"/>
</dbReference>
<dbReference type="PANTHER" id="PTHR30620">
    <property type="entry name" value="PERIPLASMIC BETA-GLUCOSIDASE-RELATED"/>
    <property type="match status" value="1"/>
</dbReference>
<comment type="catalytic activity">
    <reaction evidence="1">
        <text>Hydrolysis of terminal, non-reducing beta-D-glucosyl residues with release of beta-D-glucose.</text>
        <dbReference type="EC" id="3.2.1.21"/>
    </reaction>
</comment>
<dbReference type="SUPFAM" id="SSF51445">
    <property type="entry name" value="(Trans)glycosidases"/>
    <property type="match status" value="1"/>
</dbReference>
<keyword evidence="6" id="KW-0326">Glycosidase</keyword>
<dbReference type="OrthoDB" id="9805821at2"/>
<evidence type="ECO:0000256" key="1">
    <source>
        <dbReference type="ARBA" id="ARBA00000448"/>
    </source>
</evidence>
<keyword evidence="4" id="KW-0732">Signal</keyword>
<dbReference type="Gene3D" id="2.60.40.10">
    <property type="entry name" value="Immunoglobulins"/>
    <property type="match status" value="1"/>
</dbReference>
<dbReference type="Pfam" id="PF01915">
    <property type="entry name" value="Glyco_hydro_3_C"/>
    <property type="match status" value="1"/>
</dbReference>
<dbReference type="RefSeq" id="WP_090224634.1">
    <property type="nucleotide sequence ID" value="NZ_FOZP01000003.1"/>
</dbReference>
<dbReference type="InterPro" id="IPR051915">
    <property type="entry name" value="Cellulose_Degrad_GH3"/>
</dbReference>
<organism evidence="8 9">
    <name type="scientific">Lutibacter maritimus</name>
    <dbReference type="NCBI Taxonomy" id="593133"/>
    <lineage>
        <taxon>Bacteria</taxon>
        <taxon>Pseudomonadati</taxon>
        <taxon>Bacteroidota</taxon>
        <taxon>Flavobacteriia</taxon>
        <taxon>Flavobacteriales</taxon>
        <taxon>Flavobacteriaceae</taxon>
        <taxon>Lutibacter</taxon>
    </lineage>
</organism>
<keyword evidence="9" id="KW-1185">Reference proteome</keyword>
<gene>
    <name evidence="8" type="ORF">SAMN04488006_1610</name>
</gene>
<dbReference type="Gene3D" id="3.40.50.1700">
    <property type="entry name" value="Glycoside hydrolase family 3 C-terminal domain"/>
    <property type="match status" value="1"/>
</dbReference>
<dbReference type="SMART" id="SM01217">
    <property type="entry name" value="Fn3_like"/>
    <property type="match status" value="1"/>
</dbReference>
<feature type="domain" description="Fibronectin type III-like" evidence="7">
    <location>
        <begin position="685"/>
        <end position="754"/>
    </location>
</feature>
<evidence type="ECO:0000256" key="5">
    <source>
        <dbReference type="ARBA" id="ARBA00022801"/>
    </source>
</evidence>
<dbReference type="AlphaFoldDB" id="A0A1I6Q8F2"/>
<dbReference type="InterPro" id="IPR036962">
    <property type="entry name" value="Glyco_hydro_3_N_sf"/>
</dbReference>
<keyword evidence="5" id="KW-0378">Hydrolase</keyword>
<dbReference type="GO" id="GO:0009251">
    <property type="term" value="P:glucan catabolic process"/>
    <property type="evidence" value="ECO:0007669"/>
    <property type="project" value="TreeGrafter"/>
</dbReference>
<evidence type="ECO:0000256" key="4">
    <source>
        <dbReference type="ARBA" id="ARBA00022729"/>
    </source>
</evidence>
<evidence type="ECO:0000313" key="8">
    <source>
        <dbReference type="EMBL" id="SFS48702.1"/>
    </source>
</evidence>
<dbReference type="SUPFAM" id="SSF52279">
    <property type="entry name" value="Beta-D-glucan exohydrolase, C-terminal domain"/>
    <property type="match status" value="1"/>
</dbReference>
<dbReference type="Pfam" id="PF14310">
    <property type="entry name" value="Fn3-like"/>
    <property type="match status" value="1"/>
</dbReference>
<dbReference type="PRINTS" id="PR00133">
    <property type="entry name" value="GLHYDRLASE3"/>
</dbReference>
<dbReference type="GO" id="GO:0008422">
    <property type="term" value="F:beta-glucosidase activity"/>
    <property type="evidence" value="ECO:0007669"/>
    <property type="project" value="UniProtKB-EC"/>
</dbReference>
<name>A0A1I6Q8F2_9FLAO</name>
<comment type="similarity">
    <text evidence="2">Belongs to the glycosyl hydrolase 3 family.</text>
</comment>
<dbReference type="EMBL" id="FOZP01000003">
    <property type="protein sequence ID" value="SFS48702.1"/>
    <property type="molecule type" value="Genomic_DNA"/>
</dbReference>
<evidence type="ECO:0000256" key="2">
    <source>
        <dbReference type="ARBA" id="ARBA00005336"/>
    </source>
</evidence>
<dbReference type="Gene3D" id="3.20.20.300">
    <property type="entry name" value="Glycoside hydrolase, family 3, N-terminal domain"/>
    <property type="match status" value="1"/>
</dbReference>
<evidence type="ECO:0000259" key="7">
    <source>
        <dbReference type="SMART" id="SM01217"/>
    </source>
</evidence>
<dbReference type="PANTHER" id="PTHR30620:SF16">
    <property type="entry name" value="LYSOSOMAL BETA GLUCOSIDASE"/>
    <property type="match status" value="1"/>
</dbReference>
<sequence>MKKVTQIILIIMVIISCDKNDKPINSGVKVSDLQYVETEAKIHELISKMTLKEKAGQMLNIGLPSILKGEYWDVRDSVNFDEEKFKKFIIDYAVGSIHNTPQYPAERAEWFKLVKKIQDSAMQKTRLGIPVLYGIDNIHGANYVNGSVIFPHQIGVAATWNTKLSKLGAEITSYESRAGSLPWNFNPNADVAMNPLWGRIAESFGEDPYLISEMTNAYIAGSQEKGLQNSTSTAVCVKHFIGYGAGRNGKDRANAIIPENSLYQYYLPPFQKAIENGAMGVMISSNSVNGIPCHLNKRYITDILKGQLNFKGVVISDFSDVEFLVVAHESAKDMREATKLAVNAGIDLLMNPYDANVVDLIVDLVEKGEISKDRIDDAVTRVLRLKFYLNLFEKPYNNPNEYPDFGSEKHIAVNYQTASESITLLKNKNDVLPLSANKKILVTGYAANSINVLNGAWSRSFLGRDTIYNDPSKLTILQAIKKQVGAQNVDFVEGTDYLEDINSDKAVLKAKTADYIVVCVGEIPASEKPSDINELDLPKAQQDLVKKLAKTGKPIILVMVQGRPRIIKEIEPLVDGIIMGYLPGQEGGRAISDVIFGNINPSGKLPYTYPMYSGNAVTYYHKKTDIRDVNWGYDGFYTQFNFGFGLSYTNFKYENLKISKDTVIGKENLKVSIDVKNSGAREGKETVQVYLKDVVATVSPDSKKLVRFNKILLQPNEVKTVEFILSTKDFENVGIDNKWIVEDGDFEVQVGPNSKDVLKHKVYYKNSNNK</sequence>
<dbReference type="Proteomes" id="UP000199312">
    <property type="component" value="Unassembled WGS sequence"/>
</dbReference>
<evidence type="ECO:0000256" key="6">
    <source>
        <dbReference type="ARBA" id="ARBA00023295"/>
    </source>
</evidence>
<dbReference type="InterPro" id="IPR013783">
    <property type="entry name" value="Ig-like_fold"/>
</dbReference>
<dbReference type="EC" id="3.2.1.21" evidence="3"/>
<dbReference type="InterPro" id="IPR036881">
    <property type="entry name" value="Glyco_hydro_3_C_sf"/>
</dbReference>
<protein>
    <recommendedName>
        <fullName evidence="3">beta-glucosidase</fullName>
        <ecNumber evidence="3">3.2.1.21</ecNumber>
    </recommendedName>
</protein>
<dbReference type="Pfam" id="PF00933">
    <property type="entry name" value="Glyco_hydro_3"/>
    <property type="match status" value="1"/>
</dbReference>
<dbReference type="STRING" id="593133.SAMN04488006_1610"/>
<accession>A0A1I6Q8F2</accession>
<dbReference type="InterPro" id="IPR017853">
    <property type="entry name" value="GH"/>
</dbReference>
<dbReference type="InterPro" id="IPR002772">
    <property type="entry name" value="Glyco_hydro_3_C"/>
</dbReference>